<proteinExistence type="predicted"/>
<reference evidence="2" key="1">
    <citation type="submission" date="2023-03" db="EMBL/GenBank/DDBJ databases">
        <title>Massive genome expansion in bonnet fungi (Mycena s.s.) driven by repeated elements and novel gene families across ecological guilds.</title>
        <authorList>
            <consortium name="Lawrence Berkeley National Laboratory"/>
            <person name="Harder C.B."/>
            <person name="Miyauchi S."/>
            <person name="Viragh M."/>
            <person name="Kuo A."/>
            <person name="Thoen E."/>
            <person name="Andreopoulos B."/>
            <person name="Lu D."/>
            <person name="Skrede I."/>
            <person name="Drula E."/>
            <person name="Henrissat B."/>
            <person name="Morin E."/>
            <person name="Kohler A."/>
            <person name="Barry K."/>
            <person name="LaButti K."/>
            <person name="Morin E."/>
            <person name="Salamov A."/>
            <person name="Lipzen A."/>
            <person name="Mereny Z."/>
            <person name="Hegedus B."/>
            <person name="Baldrian P."/>
            <person name="Stursova M."/>
            <person name="Weitz H."/>
            <person name="Taylor A."/>
            <person name="Grigoriev I.V."/>
            <person name="Nagy L.G."/>
            <person name="Martin F."/>
            <person name="Kauserud H."/>
        </authorList>
    </citation>
    <scope>NUCLEOTIDE SEQUENCE</scope>
    <source>
        <strain evidence="2">9284</strain>
    </source>
</reference>
<comment type="caution">
    <text evidence="2">The sequence shown here is derived from an EMBL/GenBank/DDBJ whole genome shotgun (WGS) entry which is preliminary data.</text>
</comment>
<dbReference type="AlphaFoldDB" id="A0AAD7BBU2"/>
<gene>
    <name evidence="2" type="ORF">FB45DRAFT_873404</name>
</gene>
<dbReference type="Proteomes" id="UP001221142">
    <property type="component" value="Unassembled WGS sequence"/>
</dbReference>
<evidence type="ECO:0000313" key="2">
    <source>
        <dbReference type="EMBL" id="KAJ7616133.1"/>
    </source>
</evidence>
<keyword evidence="1" id="KW-0732">Signal</keyword>
<accession>A0AAD7BBU2</accession>
<organism evidence="2 3">
    <name type="scientific">Roridomyces roridus</name>
    <dbReference type="NCBI Taxonomy" id="1738132"/>
    <lineage>
        <taxon>Eukaryota</taxon>
        <taxon>Fungi</taxon>
        <taxon>Dikarya</taxon>
        <taxon>Basidiomycota</taxon>
        <taxon>Agaricomycotina</taxon>
        <taxon>Agaricomycetes</taxon>
        <taxon>Agaricomycetidae</taxon>
        <taxon>Agaricales</taxon>
        <taxon>Marasmiineae</taxon>
        <taxon>Mycenaceae</taxon>
        <taxon>Roridomyces</taxon>
    </lineage>
</organism>
<keyword evidence="3" id="KW-1185">Reference proteome</keyword>
<feature type="signal peptide" evidence="1">
    <location>
        <begin position="1"/>
        <end position="16"/>
    </location>
</feature>
<feature type="chain" id="PRO_5042102972" evidence="1">
    <location>
        <begin position="17"/>
        <end position="171"/>
    </location>
</feature>
<name>A0AAD7BBU2_9AGAR</name>
<dbReference type="EMBL" id="JARKIF010000023">
    <property type="protein sequence ID" value="KAJ7616133.1"/>
    <property type="molecule type" value="Genomic_DNA"/>
</dbReference>
<evidence type="ECO:0000256" key="1">
    <source>
        <dbReference type="SAM" id="SignalP"/>
    </source>
</evidence>
<protein>
    <submittedName>
        <fullName evidence="2">Uncharacterized protein</fullName>
    </submittedName>
</protein>
<sequence length="171" mass="20056">MFRLLPGLLLVRTAVKAPCRQIISPTPVIRQRLCHINYGLAPMNHFSYRTESAKLPAGWSCNWESWEFNSMSLYQDDLEEFWELTALIEPLAFDVLSAHFVFHAGGEYYFHFPHDAKTEDTMTKRFTGKFASHDDFLERFKGELDHGRWVELELSPSARRFLRLDDHEDDD</sequence>
<evidence type="ECO:0000313" key="3">
    <source>
        <dbReference type="Proteomes" id="UP001221142"/>
    </source>
</evidence>